<dbReference type="Proteomes" id="UP000553442">
    <property type="component" value="Unassembled WGS sequence"/>
</dbReference>
<accession>A0A7W5K3S2</accession>
<proteinExistence type="predicted"/>
<dbReference type="AlphaFoldDB" id="A0A7W5K3S2"/>
<sequence>MMEMPIATRESGASASSGLPPPQMMTPCPALPGGAFFMAGNR</sequence>
<evidence type="ECO:0000313" key="2">
    <source>
        <dbReference type="EMBL" id="MBB3331425.1"/>
    </source>
</evidence>
<organism evidence="2 3">
    <name type="scientific">Halomonas campaniensis</name>
    <dbReference type="NCBI Taxonomy" id="213554"/>
    <lineage>
        <taxon>Bacteria</taxon>
        <taxon>Pseudomonadati</taxon>
        <taxon>Pseudomonadota</taxon>
        <taxon>Gammaproteobacteria</taxon>
        <taxon>Oceanospirillales</taxon>
        <taxon>Halomonadaceae</taxon>
        <taxon>Halomonas</taxon>
    </lineage>
</organism>
<comment type="caution">
    <text evidence="2">The sequence shown here is derived from an EMBL/GenBank/DDBJ whole genome shotgun (WGS) entry which is preliminary data.</text>
</comment>
<dbReference type="EMBL" id="JACHZF010000015">
    <property type="protein sequence ID" value="MBB3331425.1"/>
    <property type="molecule type" value="Genomic_DNA"/>
</dbReference>
<reference evidence="2 3" key="1">
    <citation type="submission" date="2020-08" db="EMBL/GenBank/DDBJ databases">
        <title>Genomic Encyclopedia of Archaeal and Bacterial Type Strains, Phase II (KMG-II): from individual species to whole genera.</title>
        <authorList>
            <person name="Goeker M."/>
        </authorList>
    </citation>
    <scope>NUCLEOTIDE SEQUENCE [LARGE SCALE GENOMIC DNA]</scope>
    <source>
        <strain evidence="2 3">5AG</strain>
    </source>
</reference>
<keyword evidence="3" id="KW-1185">Reference proteome</keyword>
<protein>
    <submittedName>
        <fullName evidence="2">Uncharacterized protein</fullName>
    </submittedName>
</protein>
<feature type="region of interest" description="Disordered" evidence="1">
    <location>
        <begin position="1"/>
        <end position="27"/>
    </location>
</feature>
<evidence type="ECO:0000256" key="1">
    <source>
        <dbReference type="SAM" id="MobiDB-lite"/>
    </source>
</evidence>
<gene>
    <name evidence="2" type="ORF">BDK63_002308</name>
</gene>
<evidence type="ECO:0000313" key="3">
    <source>
        <dbReference type="Proteomes" id="UP000553442"/>
    </source>
</evidence>
<name>A0A7W5K3S2_9GAMM</name>